<sequence length="247" mass="27458">MMMMAASTETTGKTTCSSQRGAVFRFSVSSAKIWLEQQTTKQQWQCTVSSVSDFALKGVGMPHAVVMDYLAISLGRTDPSRDTDFEVDLVTMSEGRMRLEFLMKFSMAGVVWKPEYQFVLQPIEVTETQMLLAKLHDANDSLNRLQSIVPAWVVESSDPTSPGNAETLQIVAVKGTKSWMFLCGLAKRVLENFGDNVEIAMQWRTTAAQKATSVASQYWSTVQDLAKQATGSVRQLLLQQYAPSVYN</sequence>
<organism evidence="1 2">
    <name type="scientific">Phytophthora oleae</name>
    <dbReference type="NCBI Taxonomy" id="2107226"/>
    <lineage>
        <taxon>Eukaryota</taxon>
        <taxon>Sar</taxon>
        <taxon>Stramenopiles</taxon>
        <taxon>Oomycota</taxon>
        <taxon>Peronosporomycetes</taxon>
        <taxon>Peronosporales</taxon>
        <taxon>Peronosporaceae</taxon>
        <taxon>Phytophthora</taxon>
    </lineage>
</organism>
<dbReference type="Proteomes" id="UP001632037">
    <property type="component" value="Unassembled WGS sequence"/>
</dbReference>
<name>A0ABD3EXW5_9STRA</name>
<reference evidence="1 2" key="1">
    <citation type="submission" date="2024-09" db="EMBL/GenBank/DDBJ databases">
        <title>Genome sequencing and assembly of Phytophthora oleae, isolate VK10A, causative agent of rot of olive drupes.</title>
        <authorList>
            <person name="Conti Taguali S."/>
            <person name="Riolo M."/>
            <person name="La Spada F."/>
            <person name="Cacciola S.O."/>
            <person name="Dionisio G."/>
        </authorList>
    </citation>
    <scope>NUCLEOTIDE SEQUENCE [LARGE SCALE GENOMIC DNA]</scope>
    <source>
        <strain evidence="1 2">VK10A</strain>
    </source>
</reference>
<proteinExistence type="predicted"/>
<dbReference type="AlphaFoldDB" id="A0ABD3EXW5"/>
<dbReference type="EMBL" id="JBIMZQ010000048">
    <property type="protein sequence ID" value="KAL3659136.1"/>
    <property type="molecule type" value="Genomic_DNA"/>
</dbReference>
<protein>
    <submittedName>
        <fullName evidence="1">Uncharacterized protein</fullName>
    </submittedName>
</protein>
<evidence type="ECO:0000313" key="2">
    <source>
        <dbReference type="Proteomes" id="UP001632037"/>
    </source>
</evidence>
<gene>
    <name evidence="1" type="ORF">V7S43_015716</name>
</gene>
<accession>A0ABD3EXW5</accession>
<evidence type="ECO:0000313" key="1">
    <source>
        <dbReference type="EMBL" id="KAL3659136.1"/>
    </source>
</evidence>
<keyword evidence="2" id="KW-1185">Reference proteome</keyword>
<comment type="caution">
    <text evidence="1">The sequence shown here is derived from an EMBL/GenBank/DDBJ whole genome shotgun (WGS) entry which is preliminary data.</text>
</comment>